<feature type="compositionally biased region" description="Polar residues" evidence="1">
    <location>
        <begin position="1"/>
        <end position="13"/>
    </location>
</feature>
<dbReference type="SMR" id="A0A8T3C3H6"/>
<evidence type="ECO:0000256" key="1">
    <source>
        <dbReference type="SAM" id="MobiDB-lite"/>
    </source>
</evidence>
<dbReference type="OrthoDB" id="1907061at2759"/>
<protein>
    <recommendedName>
        <fullName evidence="5">Seed biotin-containing protein SBP65</fullName>
    </recommendedName>
</protein>
<dbReference type="AlphaFoldDB" id="A0A8T3C3H6"/>
<keyword evidence="4" id="KW-1185">Reference proteome</keyword>
<gene>
    <name evidence="2" type="ORF">KFK09_003553</name>
    <name evidence="3" type="ORF">KFK09_003555</name>
</gene>
<dbReference type="Proteomes" id="UP000829196">
    <property type="component" value="Unassembled WGS sequence"/>
</dbReference>
<accession>A0A8T3C3H6</accession>
<dbReference type="GO" id="GO:0005829">
    <property type="term" value="C:cytosol"/>
    <property type="evidence" value="ECO:0007669"/>
    <property type="project" value="TreeGrafter"/>
</dbReference>
<feature type="region of interest" description="Disordered" evidence="1">
    <location>
        <begin position="1"/>
        <end position="39"/>
    </location>
</feature>
<comment type="caution">
    <text evidence="3">The sequence shown here is derived from an EMBL/GenBank/DDBJ whole genome shotgun (WGS) entry which is preliminary data.</text>
</comment>
<proteinExistence type="predicted"/>
<name>A0A8T3C3H6_DENNO</name>
<feature type="compositionally biased region" description="Basic and acidic residues" evidence="1">
    <location>
        <begin position="172"/>
        <end position="196"/>
    </location>
</feature>
<evidence type="ECO:0000313" key="3">
    <source>
        <dbReference type="EMBL" id="KAI0524191.1"/>
    </source>
</evidence>
<dbReference type="PANTHER" id="PTHR47877">
    <property type="entry name" value="LATE EMBRYOGENESIS ABUNDANT DOMAIN-CONTAINING PROTEIN / LEA DOMAIN-CONTAINING PROTEIN"/>
    <property type="match status" value="1"/>
</dbReference>
<organism evidence="3 4">
    <name type="scientific">Dendrobium nobile</name>
    <name type="common">Orchid</name>
    <dbReference type="NCBI Taxonomy" id="94219"/>
    <lineage>
        <taxon>Eukaryota</taxon>
        <taxon>Viridiplantae</taxon>
        <taxon>Streptophyta</taxon>
        <taxon>Embryophyta</taxon>
        <taxon>Tracheophyta</taxon>
        <taxon>Spermatophyta</taxon>
        <taxon>Magnoliopsida</taxon>
        <taxon>Liliopsida</taxon>
        <taxon>Asparagales</taxon>
        <taxon>Orchidaceae</taxon>
        <taxon>Epidendroideae</taxon>
        <taxon>Malaxideae</taxon>
        <taxon>Dendrobiinae</taxon>
        <taxon>Dendrobium</taxon>
    </lineage>
</organism>
<feature type="region of interest" description="Disordered" evidence="1">
    <location>
        <begin position="172"/>
        <end position="211"/>
    </location>
</feature>
<evidence type="ECO:0000313" key="4">
    <source>
        <dbReference type="Proteomes" id="UP000829196"/>
    </source>
</evidence>
<dbReference type="PANTHER" id="PTHR47877:SF3">
    <property type="entry name" value="LATE EMBRYOGENESIS ABUNDANT DOMAIN-CONTAINING PROTEIN _ LEA DOMAIN-CONTAINING PROTEIN"/>
    <property type="match status" value="1"/>
</dbReference>
<dbReference type="EMBL" id="JAGYWB010000004">
    <property type="protein sequence ID" value="KAI0524191.1"/>
    <property type="molecule type" value="Genomic_DNA"/>
</dbReference>
<dbReference type="GO" id="GO:0009631">
    <property type="term" value="P:cold acclimation"/>
    <property type="evidence" value="ECO:0007669"/>
    <property type="project" value="TreeGrafter"/>
</dbReference>
<sequence>MASQQEKTFNNISNEEEHGHQGQEATTISPEELGPYRATAQQNSIDAIKAAEDRYAKAKETGTTAFQQTKEAVVHGVGAGTNYLAGKGYQAADYTVEKGKQGYEYAKETAIAATQKTAELAKQAAVKAKDVTVSSGETAWNYATGKTGEVKEAALGADGREEETGVVKEKLGERVEEDKNKVSESLFGEEKVEGKGGVKRGGGGRAVKSRI</sequence>
<evidence type="ECO:0000313" key="2">
    <source>
        <dbReference type="EMBL" id="KAI0524189.1"/>
    </source>
</evidence>
<evidence type="ECO:0008006" key="5">
    <source>
        <dbReference type="Google" id="ProtNLM"/>
    </source>
</evidence>
<reference evidence="3" key="1">
    <citation type="journal article" date="2022" name="Front. Genet.">
        <title>Chromosome-Scale Assembly of the Dendrobium nobile Genome Provides Insights Into the Molecular Mechanism of the Biosynthesis of the Medicinal Active Ingredient of Dendrobium.</title>
        <authorList>
            <person name="Xu Q."/>
            <person name="Niu S.-C."/>
            <person name="Li K.-L."/>
            <person name="Zheng P.-J."/>
            <person name="Zhang X.-J."/>
            <person name="Jia Y."/>
            <person name="Liu Y."/>
            <person name="Niu Y.-X."/>
            <person name="Yu L.-H."/>
            <person name="Chen D.-F."/>
            <person name="Zhang G.-Q."/>
        </authorList>
    </citation>
    <scope>NUCLEOTIDE SEQUENCE</scope>
    <source>
        <tissue evidence="3">Leaf</tissue>
    </source>
</reference>
<dbReference type="EMBL" id="JAGYWB010000004">
    <property type="protein sequence ID" value="KAI0524189.1"/>
    <property type="molecule type" value="Genomic_DNA"/>
</dbReference>